<dbReference type="Gramene" id="Pp3c4_32330V3.2">
    <property type="protein sequence ID" value="PAC:32921349.CDS.1"/>
    <property type="gene ID" value="Pp3c4_32330"/>
</dbReference>
<dbReference type="PANTHER" id="PTHR14187:SF5">
    <property type="entry name" value="HEAT SHOCK 70 KDA PROTEIN 12A"/>
    <property type="match status" value="1"/>
</dbReference>
<keyword evidence="2" id="KW-0067">ATP-binding</keyword>
<protein>
    <submittedName>
        <fullName evidence="3 4">Uncharacterized protein</fullName>
    </submittedName>
</protein>
<accession>A9U470</accession>
<reference evidence="4" key="3">
    <citation type="submission" date="2020-12" db="UniProtKB">
        <authorList>
            <consortium name="EnsemblPlants"/>
        </authorList>
    </citation>
    <scope>IDENTIFICATION</scope>
</reference>
<dbReference type="OMA" id="MGRCTSR"/>
<proteinExistence type="predicted"/>
<reference evidence="3 5" key="1">
    <citation type="journal article" date="2008" name="Science">
        <title>The Physcomitrella genome reveals evolutionary insights into the conquest of land by plants.</title>
        <authorList>
            <person name="Rensing S."/>
            <person name="Lang D."/>
            <person name="Zimmer A."/>
            <person name="Terry A."/>
            <person name="Salamov A."/>
            <person name="Shapiro H."/>
            <person name="Nishiyama T."/>
            <person name="Perroud P.-F."/>
            <person name="Lindquist E."/>
            <person name="Kamisugi Y."/>
            <person name="Tanahashi T."/>
            <person name="Sakakibara K."/>
            <person name="Fujita T."/>
            <person name="Oishi K."/>
            <person name="Shin-I T."/>
            <person name="Kuroki Y."/>
            <person name="Toyoda A."/>
            <person name="Suzuki Y."/>
            <person name="Hashimoto A."/>
            <person name="Yamaguchi K."/>
            <person name="Sugano A."/>
            <person name="Kohara Y."/>
            <person name="Fujiyama A."/>
            <person name="Anterola A."/>
            <person name="Aoki S."/>
            <person name="Ashton N."/>
            <person name="Barbazuk W.B."/>
            <person name="Barker E."/>
            <person name="Bennetzen J."/>
            <person name="Bezanilla M."/>
            <person name="Blankenship R."/>
            <person name="Cho S.H."/>
            <person name="Dutcher S."/>
            <person name="Estelle M."/>
            <person name="Fawcett J.A."/>
            <person name="Gundlach H."/>
            <person name="Hanada K."/>
            <person name="Heyl A."/>
            <person name="Hicks K.A."/>
            <person name="Hugh J."/>
            <person name="Lohr M."/>
            <person name="Mayer K."/>
            <person name="Melkozernov A."/>
            <person name="Murata T."/>
            <person name="Nelson D."/>
            <person name="Pils B."/>
            <person name="Prigge M."/>
            <person name="Reiss B."/>
            <person name="Renner T."/>
            <person name="Rombauts S."/>
            <person name="Rushton P."/>
            <person name="Sanderfoot A."/>
            <person name="Schween G."/>
            <person name="Shiu S.-H."/>
            <person name="Stueber K."/>
            <person name="Theodoulou F.L."/>
            <person name="Tu H."/>
            <person name="Van de Peer Y."/>
            <person name="Verrier P.J."/>
            <person name="Waters E."/>
            <person name="Wood A."/>
            <person name="Yang L."/>
            <person name="Cove D."/>
            <person name="Cuming A."/>
            <person name="Hasebe M."/>
            <person name="Lucas S."/>
            <person name="Mishler D.B."/>
            <person name="Reski R."/>
            <person name="Grigoriev I."/>
            <person name="Quatrano R.S."/>
            <person name="Boore J.L."/>
        </authorList>
    </citation>
    <scope>NUCLEOTIDE SEQUENCE [LARGE SCALE GENOMIC DNA]</scope>
    <source>
        <strain evidence="4 5">cv. Gransden 2004</strain>
    </source>
</reference>
<gene>
    <name evidence="4" type="primary">LOC112281205</name>
    <name evidence="3" type="ORF">PHYPA_007023</name>
</gene>
<dbReference type="Gene3D" id="3.30.420.40">
    <property type="match status" value="1"/>
</dbReference>
<dbReference type="PaxDb" id="3218-PP1S496_9V6.1"/>
<dbReference type="InterPro" id="IPR013126">
    <property type="entry name" value="Hsp_70_fam"/>
</dbReference>
<dbReference type="AlphaFoldDB" id="A9U470"/>
<dbReference type="STRING" id="3218.A9U470"/>
<evidence type="ECO:0000313" key="4">
    <source>
        <dbReference type="EnsemblPlants" id="PAC:32921348.CDS.1"/>
    </source>
</evidence>
<dbReference type="GeneID" id="112281205"/>
<keyword evidence="5" id="KW-1185">Reference proteome</keyword>
<dbReference type="EnsemblPlants" id="Pp3c4_32330V3.2">
    <property type="protein sequence ID" value="PAC:32921349.CDS.1"/>
    <property type="gene ID" value="Pp3c4_32330"/>
</dbReference>
<evidence type="ECO:0000256" key="1">
    <source>
        <dbReference type="ARBA" id="ARBA00022741"/>
    </source>
</evidence>
<dbReference type="GO" id="GO:0005524">
    <property type="term" value="F:ATP binding"/>
    <property type="evidence" value="ECO:0007669"/>
    <property type="project" value="UniProtKB-KW"/>
</dbReference>
<name>A9U470_PHYPA</name>
<dbReference type="InterPro" id="IPR043129">
    <property type="entry name" value="ATPase_NBD"/>
</dbReference>
<dbReference type="OrthoDB" id="546249at2759"/>
<dbReference type="CDD" id="cd10229">
    <property type="entry name" value="ASKHA_NBD_HSP70_HSPA12"/>
    <property type="match status" value="1"/>
</dbReference>
<dbReference type="eggNOG" id="KOG0101">
    <property type="taxonomic scope" value="Eukaryota"/>
</dbReference>
<dbReference type="PANTHER" id="PTHR14187">
    <property type="entry name" value="ALPHA KINASE/ELONGATION FACTOR 2 KINASE"/>
    <property type="match status" value="1"/>
</dbReference>
<keyword evidence="1" id="KW-0547">Nucleotide-binding</keyword>
<organism evidence="3">
    <name type="scientific">Physcomitrium patens</name>
    <name type="common">Spreading-leaved earth moss</name>
    <name type="synonym">Physcomitrella patens</name>
    <dbReference type="NCBI Taxonomy" id="3218"/>
    <lineage>
        <taxon>Eukaryota</taxon>
        <taxon>Viridiplantae</taxon>
        <taxon>Streptophyta</taxon>
        <taxon>Embryophyta</taxon>
        <taxon>Bryophyta</taxon>
        <taxon>Bryophytina</taxon>
        <taxon>Bryopsida</taxon>
        <taxon>Funariidae</taxon>
        <taxon>Funariales</taxon>
        <taxon>Funariaceae</taxon>
        <taxon>Physcomitrium</taxon>
    </lineage>
</organism>
<reference evidence="3 5" key="2">
    <citation type="journal article" date="2018" name="Plant J.">
        <title>The Physcomitrella patens chromosome-scale assembly reveals moss genome structure and evolution.</title>
        <authorList>
            <person name="Lang D."/>
            <person name="Ullrich K.K."/>
            <person name="Murat F."/>
            <person name="Fuchs J."/>
            <person name="Jenkins J."/>
            <person name="Haas F.B."/>
            <person name="Piednoel M."/>
            <person name="Gundlach H."/>
            <person name="Van Bel M."/>
            <person name="Meyberg R."/>
            <person name="Vives C."/>
            <person name="Morata J."/>
            <person name="Symeonidi A."/>
            <person name="Hiss M."/>
            <person name="Muchero W."/>
            <person name="Kamisugi Y."/>
            <person name="Saleh O."/>
            <person name="Blanc G."/>
            <person name="Decker E.L."/>
            <person name="van Gessel N."/>
            <person name="Grimwood J."/>
            <person name="Hayes R.D."/>
            <person name="Graham S.W."/>
            <person name="Gunter L.E."/>
            <person name="McDaniel S.F."/>
            <person name="Hoernstein S.N.W."/>
            <person name="Larsson A."/>
            <person name="Li F.W."/>
            <person name="Perroud P.F."/>
            <person name="Phillips J."/>
            <person name="Ranjan P."/>
            <person name="Rokshar D.S."/>
            <person name="Rothfels C.J."/>
            <person name="Schneider L."/>
            <person name="Shu S."/>
            <person name="Stevenson D.W."/>
            <person name="Thummler F."/>
            <person name="Tillich M."/>
            <person name="Villarreal Aguilar J.C."/>
            <person name="Widiez T."/>
            <person name="Wong G.K."/>
            <person name="Wymore A."/>
            <person name="Zhang Y."/>
            <person name="Zimmer A.D."/>
            <person name="Quatrano R.S."/>
            <person name="Mayer K.F.X."/>
            <person name="Goodstein D."/>
            <person name="Casacuberta J.M."/>
            <person name="Vandepoele K."/>
            <person name="Reski R."/>
            <person name="Cuming A.C."/>
            <person name="Tuskan G.A."/>
            <person name="Maumus F."/>
            <person name="Salse J."/>
            <person name="Schmutz J."/>
            <person name="Rensing S.A."/>
        </authorList>
    </citation>
    <scope>NUCLEOTIDE SEQUENCE [LARGE SCALE GENOMIC DNA]</scope>
    <source>
        <strain evidence="4 5">cv. Gransden 2004</strain>
    </source>
</reference>
<dbReference type="Pfam" id="PF00012">
    <property type="entry name" value="HSP70"/>
    <property type="match status" value="1"/>
</dbReference>
<evidence type="ECO:0000256" key="2">
    <source>
        <dbReference type="ARBA" id="ARBA00022840"/>
    </source>
</evidence>
<dbReference type="KEGG" id="ppp:112281205"/>
<dbReference type="HOGENOM" id="CLU_009958_7_1_1"/>
<dbReference type="EMBL" id="ABEU02000004">
    <property type="protein sequence ID" value="PNR56126.1"/>
    <property type="molecule type" value="Genomic_DNA"/>
</dbReference>
<dbReference type="GO" id="GO:0140662">
    <property type="term" value="F:ATP-dependent protein folding chaperone"/>
    <property type="evidence" value="ECO:0007669"/>
    <property type="project" value="InterPro"/>
</dbReference>
<evidence type="ECO:0000313" key="5">
    <source>
        <dbReference type="Proteomes" id="UP000006727"/>
    </source>
</evidence>
<evidence type="ECO:0000313" key="3">
    <source>
        <dbReference type="EMBL" id="PNR56126.1"/>
    </source>
</evidence>
<dbReference type="EnsemblPlants" id="Pp3c4_32330V3.1">
    <property type="protein sequence ID" value="PAC:32921348.CDS.1"/>
    <property type="gene ID" value="Pp3c4_32330"/>
</dbReference>
<dbReference type="RefSeq" id="XP_024373229.1">
    <property type="nucleotide sequence ID" value="XM_024517461.2"/>
</dbReference>
<dbReference type="Proteomes" id="UP000006727">
    <property type="component" value="Chromosome 4"/>
</dbReference>
<dbReference type="Gramene" id="Pp3c4_32330V3.1">
    <property type="protein sequence ID" value="PAC:32921348.CDS.1"/>
    <property type="gene ID" value="Pp3c4_32330"/>
</dbReference>
<sequence>MSNISFPTRPDARVVVGLDFGTTFSGFGYAHKSEPEGVCVLYEWPRFAEASGKSYCKTQTALYYKPSRNGLQLESWGWQAQVDYVRDLDLVQRKNADKSTLGEFITRFKLHLADKSSGPLSTTPLPRGLTTKQVITDFLREIGKFIMDHLRNKYGTHLSMEELQWCVTVPSIWDDNAKQQMKSFMEGAGLVGGNRGSPYPVIIVLEPEAAAVYCLKKLRNFKLNQGDKFLVADIGGGTSDIVVQEKANSSGSLKVKEVTASSGGLCGGSFVDQAFMKFMSGKIGCLDKFLEGNPRVKLQLQTWWEHAKSSFEGGDTNEVLYCQLSGKLATSWEEHDPSYVGDYYTVEITHSDMVQIFSGVVNENINLIKAQLQQTSNIRMIMVVGGFATSKYLMAKIKKAFEPRITVVSPNEPGRAICDGAVNIGFFPKNILCRVARRTYGISMCAEFDSDIHPESLAKYIDGVKYCNHLFSTFVKAGSTVEMDFSQEKYFWPTSKNQTAISIEVVTTQSPSPTYTTDPGVTVEEEFSVDISSSLYMAKDDRKILVSMFFGGSCIEVKAQPSHFVGTPEAAEMMPVKFDWA</sequence>
<dbReference type="SUPFAM" id="SSF53067">
    <property type="entry name" value="Actin-like ATPase domain"/>
    <property type="match status" value="2"/>
</dbReference>